<dbReference type="InterPro" id="IPR013362">
    <property type="entry name" value="Pilus_4_PilV"/>
</dbReference>
<dbReference type="Proteomes" id="UP001528673">
    <property type="component" value="Unassembled WGS sequence"/>
</dbReference>
<accession>A0ABT5MUA7</accession>
<keyword evidence="3" id="KW-1185">Reference proteome</keyword>
<feature type="transmembrane region" description="Helical" evidence="1">
    <location>
        <begin position="39"/>
        <end position="61"/>
    </location>
</feature>
<gene>
    <name evidence="2" type="primary">pilV</name>
    <name evidence="2" type="ORF">PSQ40_02270</name>
</gene>
<sequence>MTPQRPSACTDFRPLAACPPSPAPRWQAGRARGFSLLEVLVAIFVLSFGMLGMVGMQAFALQSNNQARMQSSAAALARELAEMMRGNKNEGVKPAGTNPYLGTFSAGSMVPANPSYCLNASATSNCSSATDVANAQMTDWLTRVGEELPGARVAICYDNNPYDSSGLPVWTCSGTGADAVVMIKIGWTQTSLNRGNTGDSAFTLSSSSTSRPALVLPVTSGNL</sequence>
<dbReference type="RefSeq" id="WP_273948431.1">
    <property type="nucleotide sequence ID" value="NZ_JAQSIP010000001.1"/>
</dbReference>
<dbReference type="InterPro" id="IPR012902">
    <property type="entry name" value="N_methyl_site"/>
</dbReference>
<dbReference type="NCBIfam" id="TIGR02532">
    <property type="entry name" value="IV_pilin_GFxxxE"/>
    <property type="match status" value="1"/>
</dbReference>
<keyword evidence="1" id="KW-1133">Transmembrane helix</keyword>
<organism evidence="2 3">
    <name type="scientific">Curvibacter cyanobacteriorum</name>
    <dbReference type="NCBI Taxonomy" id="3026422"/>
    <lineage>
        <taxon>Bacteria</taxon>
        <taxon>Pseudomonadati</taxon>
        <taxon>Pseudomonadota</taxon>
        <taxon>Betaproteobacteria</taxon>
        <taxon>Burkholderiales</taxon>
        <taxon>Comamonadaceae</taxon>
        <taxon>Curvibacter</taxon>
    </lineage>
</organism>
<dbReference type="Pfam" id="PF07963">
    <property type="entry name" value="N_methyl"/>
    <property type="match status" value="1"/>
</dbReference>
<comment type="caution">
    <text evidence="2">The sequence shown here is derived from an EMBL/GenBank/DDBJ whole genome shotgun (WGS) entry which is preliminary data.</text>
</comment>
<reference evidence="2 3" key="1">
    <citation type="submission" date="2023-02" db="EMBL/GenBank/DDBJ databases">
        <title>Bacterial whole genomic sequence of Curvibacter sp. HBC61.</title>
        <authorList>
            <person name="Le V."/>
            <person name="Ko S.-R."/>
            <person name="Ahn C.-Y."/>
            <person name="Oh H.-M."/>
        </authorList>
    </citation>
    <scope>NUCLEOTIDE SEQUENCE [LARGE SCALE GENOMIC DNA]</scope>
    <source>
        <strain evidence="2 3">HBC61</strain>
    </source>
</reference>
<evidence type="ECO:0000313" key="2">
    <source>
        <dbReference type="EMBL" id="MDD0837388.1"/>
    </source>
</evidence>
<keyword evidence="1" id="KW-0812">Transmembrane</keyword>
<proteinExistence type="predicted"/>
<protein>
    <submittedName>
        <fullName evidence="2">Type IV pilus modification protein PilV</fullName>
    </submittedName>
</protein>
<dbReference type="NCBIfam" id="TIGR02523">
    <property type="entry name" value="type_IV_pilV"/>
    <property type="match status" value="1"/>
</dbReference>
<dbReference type="PROSITE" id="PS00409">
    <property type="entry name" value="PROKAR_NTER_METHYL"/>
    <property type="match status" value="1"/>
</dbReference>
<name>A0ABT5MUA7_9BURK</name>
<keyword evidence="1" id="KW-0472">Membrane</keyword>
<evidence type="ECO:0000256" key="1">
    <source>
        <dbReference type="SAM" id="Phobius"/>
    </source>
</evidence>
<dbReference type="EMBL" id="JAQSIP010000001">
    <property type="protein sequence ID" value="MDD0837388.1"/>
    <property type="molecule type" value="Genomic_DNA"/>
</dbReference>
<evidence type="ECO:0000313" key="3">
    <source>
        <dbReference type="Proteomes" id="UP001528673"/>
    </source>
</evidence>